<name>A0AAN7UNZ6_9PEZI</name>
<proteinExistence type="predicted"/>
<reference evidence="1 2" key="1">
    <citation type="submission" date="2023-10" db="EMBL/GenBank/DDBJ databases">
        <title>Draft genome sequence of Xylaria bambusicola isolate GMP-LS, the root and basal stem rot pathogen of sugarcane in Indonesia.</title>
        <authorList>
            <person name="Selvaraj P."/>
            <person name="Muralishankar V."/>
            <person name="Muruganantham S."/>
            <person name="Sp S."/>
            <person name="Haryani S."/>
            <person name="Lau K.J.X."/>
            <person name="Naqvi N.I."/>
        </authorList>
    </citation>
    <scope>NUCLEOTIDE SEQUENCE [LARGE SCALE GENOMIC DNA]</scope>
    <source>
        <strain evidence="1">GMP-LS</strain>
    </source>
</reference>
<evidence type="ECO:0000313" key="1">
    <source>
        <dbReference type="EMBL" id="KAK5636390.1"/>
    </source>
</evidence>
<protein>
    <submittedName>
        <fullName evidence="1">Uncharacterized protein</fullName>
    </submittedName>
</protein>
<evidence type="ECO:0000313" key="2">
    <source>
        <dbReference type="Proteomes" id="UP001305414"/>
    </source>
</evidence>
<comment type="caution">
    <text evidence="1">The sequence shown here is derived from an EMBL/GenBank/DDBJ whole genome shotgun (WGS) entry which is preliminary data.</text>
</comment>
<dbReference type="AlphaFoldDB" id="A0AAN7UNZ6"/>
<gene>
    <name evidence="1" type="ORF">RRF57_012102</name>
</gene>
<accession>A0AAN7UNZ6</accession>
<dbReference type="Proteomes" id="UP001305414">
    <property type="component" value="Unassembled WGS sequence"/>
</dbReference>
<organism evidence="1 2">
    <name type="scientific">Xylaria bambusicola</name>
    <dbReference type="NCBI Taxonomy" id="326684"/>
    <lineage>
        <taxon>Eukaryota</taxon>
        <taxon>Fungi</taxon>
        <taxon>Dikarya</taxon>
        <taxon>Ascomycota</taxon>
        <taxon>Pezizomycotina</taxon>
        <taxon>Sordariomycetes</taxon>
        <taxon>Xylariomycetidae</taxon>
        <taxon>Xylariales</taxon>
        <taxon>Xylariaceae</taxon>
        <taxon>Xylaria</taxon>
    </lineage>
</organism>
<dbReference type="EMBL" id="JAWHQM010000068">
    <property type="protein sequence ID" value="KAK5636390.1"/>
    <property type="molecule type" value="Genomic_DNA"/>
</dbReference>
<keyword evidence="2" id="KW-1185">Reference proteome</keyword>
<sequence>MHRFRIKNTIACAFRPPQQIESRILSLTVQARRSALALGNRALVDRTPRTAKQVASKLFYSSAPMRSDQSTWLPAGAPEFAHIKAHSTCPEFVDEVWGFVVGVLECLIWGLIGCGN</sequence>